<sequence length="71" mass="8426">MPEYPKCPTQTVVDPTSVVYEDYYHPQVVEVIHNVEIVRRHHCVPIPKHCYNYTVRDEMCGVSNLRNRRGR</sequence>
<dbReference type="Proteomes" id="UP000249890">
    <property type="component" value="Chromosome"/>
</dbReference>
<evidence type="ECO:0008006" key="3">
    <source>
        <dbReference type="Google" id="ProtNLM"/>
    </source>
</evidence>
<organism evidence="1 2">
    <name type="scientific">Paenibacillus donghaensis</name>
    <dbReference type="NCBI Taxonomy" id="414771"/>
    <lineage>
        <taxon>Bacteria</taxon>
        <taxon>Bacillati</taxon>
        <taxon>Bacillota</taxon>
        <taxon>Bacilli</taxon>
        <taxon>Bacillales</taxon>
        <taxon>Paenibacillaceae</taxon>
        <taxon>Paenibacillus</taxon>
    </lineage>
</organism>
<gene>
    <name evidence="1" type="ORF">B9T62_15920</name>
</gene>
<keyword evidence="2" id="KW-1185">Reference proteome</keyword>
<accession>A0A2Z2K722</accession>
<dbReference type="AlphaFoldDB" id="A0A2Z2K722"/>
<proteinExistence type="predicted"/>
<reference evidence="1 2" key="1">
    <citation type="submission" date="2017-06" db="EMBL/GenBank/DDBJ databases">
        <title>Complete genome sequence of Paenibacillus donghaensis KCTC 13049T isolated from East Sea sediment, South Korea.</title>
        <authorList>
            <person name="Jung B.K."/>
            <person name="Hong S.-J."/>
            <person name="Shin J.-H."/>
        </authorList>
    </citation>
    <scope>NUCLEOTIDE SEQUENCE [LARGE SCALE GENOMIC DNA]</scope>
    <source>
        <strain evidence="1 2">KCTC 13049</strain>
    </source>
</reference>
<dbReference type="KEGG" id="pdh:B9T62_15920"/>
<evidence type="ECO:0000313" key="1">
    <source>
        <dbReference type="EMBL" id="ASA22136.1"/>
    </source>
</evidence>
<dbReference type="EMBL" id="CP021780">
    <property type="protein sequence ID" value="ASA22136.1"/>
    <property type="molecule type" value="Genomic_DNA"/>
</dbReference>
<name>A0A2Z2K722_9BACL</name>
<evidence type="ECO:0000313" key="2">
    <source>
        <dbReference type="Proteomes" id="UP000249890"/>
    </source>
</evidence>
<protein>
    <recommendedName>
        <fullName evidence="3">Spore coat protein D</fullName>
    </recommendedName>
</protein>